<dbReference type="InterPro" id="IPR008928">
    <property type="entry name" value="6-hairpin_glycosidase_sf"/>
</dbReference>
<dbReference type="AlphaFoldDB" id="A0A1D7QZ85"/>
<dbReference type="EMBL" id="CP012502">
    <property type="protein sequence ID" value="AOM84332.1"/>
    <property type="molecule type" value="Genomic_DNA"/>
</dbReference>
<dbReference type="PATRIC" id="fig|632773.3.peg.3150"/>
<protein>
    <recommendedName>
        <fullName evidence="3">Cellobiose phosphorylase</fullName>
    </recommendedName>
</protein>
<dbReference type="Proteomes" id="UP000094463">
    <property type="component" value="Chromosome"/>
</dbReference>
<evidence type="ECO:0000313" key="2">
    <source>
        <dbReference type="Proteomes" id="UP000094463"/>
    </source>
</evidence>
<dbReference type="InterPro" id="IPR037018">
    <property type="entry name" value="GH65_N"/>
</dbReference>
<organism evidence="1 2">
    <name type="scientific">Salisediminibacterium beveridgei</name>
    <dbReference type="NCBI Taxonomy" id="632773"/>
    <lineage>
        <taxon>Bacteria</taxon>
        <taxon>Bacillati</taxon>
        <taxon>Bacillota</taxon>
        <taxon>Bacilli</taxon>
        <taxon>Bacillales</taxon>
        <taxon>Bacillaceae</taxon>
        <taxon>Salisediminibacterium</taxon>
    </lineage>
</organism>
<evidence type="ECO:0000313" key="1">
    <source>
        <dbReference type="EMBL" id="AOM84332.1"/>
    </source>
</evidence>
<reference evidence="1 2" key="1">
    <citation type="submission" date="2015-08" db="EMBL/GenBank/DDBJ databases">
        <title>The complete genome sequence of Bacillus beveridgei MLTeJB.</title>
        <authorList>
            <person name="Hanson T.E."/>
            <person name="Mesa C."/>
            <person name="Basesman S.M."/>
            <person name="Oremland R.S."/>
        </authorList>
    </citation>
    <scope>NUCLEOTIDE SEQUENCE [LARGE SCALE GENOMIC DNA]</scope>
    <source>
        <strain evidence="1 2">MLTeJB</strain>
    </source>
</reference>
<sequence>MYRLNLDRSFQVDDFQNKAPFSSFLPGIAGEKGIPVWAFYVNRGQGIASFGIQDKDHAIMEFHPADKTYQTIYQQGFRTFLKINGESGAFFVEPFSATESSNPVVTESMRVQENALSLRYQHKTAGIDMDVDYVTIPGEAVGGLIRHVTIKNITDAPQQIELLDGMPKVMPSGVSNAAYKELGNTLKSWFDVEEAAADVAFYTLRGSMGDTAEVKEIHEGNFYASMVVNHGQEERVAPVTDPSTVFGMDTSLQVPKGFIENGIERQSVSTQQTTNRVACGFTPVQTTLEPGEAVTILTLIGHGRHKGEVATFVENLFTKDAMLAKKEQAVQVTDELTNAVACETAYPVFDSYARQNYLDNGLRGGFPKAYGQDPGQVFYLYSRKHGDLERDYNFFSISPTFYSQGNGNYRDVNQNRRCDVLFEPRVHDSNVRQFMSLIQLDGYNPLVVKGTTFKAGKNLPEVLRKAMDHDDAKKLEPFFTDRFTPGELLHAIEDQGITLREDFEVLLQDVLKNSLESIDADHGEGFWVDHWTYNLDLIDSFLGVYPDQAEAFFTTKNYPFYHSPARILPRQVTYRMVDGKGLRQYDAIEEDEEMLAAQKRGEQSLWLTDASGERYETNLFSKLLLLAATKTAAIAPFGLGIEMEAGKPGWNDSLNGLPGLLGASTSELMELKRLLNLLEKNGAREAHLPVEAVVMIKALTRVIEAPAADEIKEWDERAQVREAFRSKLPEGPVTEGVLNVNAVRQAVTAFRKLTKKSVDAVNDYGELIPTYVYFELDGELPENGDFSELALKPVAVTPFLEGIVKKMKVSDPAGAKQLYDQVKSSNLFDQKLNMYKTSMPIKDETSDIGRAKAFTPGWLENESIFLHMAYKYHLETLKSGLYEDFYQDIHQALIPFLDPEMYGRSTLENSSFIASSANPDATVHGRGFVARLSGSTVEFLQMWLVMMGASKPFTVAEGQLKFQLNPALPADFFTDQNTVSFQLFKGCEVTYHNPDQRSTFGENAVKPVSYSLTYLDAGTEECQADEVLGKRAEAIRNGEVSAISVQLA</sequence>
<dbReference type="OrthoDB" id="38684at2"/>
<proteinExistence type="predicted"/>
<dbReference type="Gene3D" id="2.70.98.40">
    <property type="entry name" value="Glycoside hydrolase, family 65, N-terminal domain"/>
    <property type="match status" value="1"/>
</dbReference>
<name>A0A1D7QZ85_9BACI</name>
<dbReference type="RefSeq" id="WP_069366220.1">
    <property type="nucleotide sequence ID" value="NZ_CP012502.1"/>
</dbReference>
<dbReference type="GO" id="GO:0003824">
    <property type="term" value="F:catalytic activity"/>
    <property type="evidence" value="ECO:0007669"/>
    <property type="project" value="UniProtKB-ARBA"/>
</dbReference>
<accession>A0A1D7QZ85</accession>
<gene>
    <name evidence="1" type="ORF">BBEV_3013</name>
</gene>
<keyword evidence="2" id="KW-1185">Reference proteome</keyword>
<evidence type="ECO:0008006" key="3">
    <source>
        <dbReference type="Google" id="ProtNLM"/>
    </source>
</evidence>
<dbReference type="KEGG" id="bbev:BBEV_3013"/>
<dbReference type="SUPFAM" id="SSF48208">
    <property type="entry name" value="Six-hairpin glycosidases"/>
    <property type="match status" value="1"/>
</dbReference>
<dbReference type="GO" id="GO:0005975">
    <property type="term" value="P:carbohydrate metabolic process"/>
    <property type="evidence" value="ECO:0007669"/>
    <property type="project" value="InterPro"/>
</dbReference>
<dbReference type="STRING" id="632773.BBEV_3013"/>